<dbReference type="GO" id="GO:0009307">
    <property type="term" value="P:DNA restriction-modification system"/>
    <property type="evidence" value="ECO:0007669"/>
    <property type="project" value="UniProtKB-KW"/>
</dbReference>
<comment type="caution">
    <text evidence="7">The sequence shown here is derived from an EMBL/GenBank/DDBJ whole genome shotgun (WGS) entry which is preliminary data.</text>
</comment>
<dbReference type="Gene3D" id="3.90.220.20">
    <property type="entry name" value="DNA methylase specificity domains"/>
    <property type="match status" value="2"/>
</dbReference>
<dbReference type="Pfam" id="PF01420">
    <property type="entry name" value="Methylase_S"/>
    <property type="match status" value="2"/>
</dbReference>
<dbReference type="RefSeq" id="WP_023634502.1">
    <property type="nucleotide sequence ID" value="NZ_AYSF01000090.1"/>
</dbReference>
<dbReference type="PANTHER" id="PTHR43140:SF1">
    <property type="entry name" value="TYPE I RESTRICTION ENZYME ECOKI SPECIFICITY SUBUNIT"/>
    <property type="match status" value="1"/>
</dbReference>
<dbReference type="AlphaFoldDB" id="A0A7U9J8D5"/>
<keyword evidence="3" id="KW-0238">DNA-binding</keyword>
<dbReference type="InterPro" id="IPR044946">
    <property type="entry name" value="Restrct_endonuc_typeI_TRD_sf"/>
</dbReference>
<feature type="coiled-coil region" evidence="5">
    <location>
        <begin position="187"/>
        <end position="221"/>
    </location>
</feature>
<evidence type="ECO:0000313" key="8">
    <source>
        <dbReference type="Proteomes" id="UP000018339"/>
    </source>
</evidence>
<organism evidence="7 8">
    <name type="scientific">Geobacillus thermopakistaniensis (strain MAS1)</name>
    <dbReference type="NCBI Taxonomy" id="1408282"/>
    <lineage>
        <taxon>Bacteria</taxon>
        <taxon>Bacillati</taxon>
        <taxon>Bacillota</taxon>
        <taxon>Bacilli</taxon>
        <taxon>Bacillales</taxon>
        <taxon>Anoxybacillaceae</taxon>
        <taxon>Geobacillus</taxon>
    </lineage>
</organism>
<dbReference type="PANTHER" id="PTHR43140">
    <property type="entry name" value="TYPE-1 RESTRICTION ENZYME ECOKI SPECIFICITY PROTEIN"/>
    <property type="match status" value="1"/>
</dbReference>
<keyword evidence="8" id="KW-1185">Reference proteome</keyword>
<proteinExistence type="inferred from homology"/>
<dbReference type="CDD" id="cd17252">
    <property type="entry name" value="RMtype1_S_EcoKI-TRD1-CR1_like"/>
    <property type="match status" value="1"/>
</dbReference>
<dbReference type="REBASE" id="89092">
    <property type="entry name" value="S.GthMAS1ORF16625P"/>
</dbReference>
<evidence type="ECO:0000256" key="5">
    <source>
        <dbReference type="SAM" id="Coils"/>
    </source>
</evidence>
<keyword evidence="2" id="KW-0680">Restriction system</keyword>
<dbReference type="SUPFAM" id="SSF116734">
    <property type="entry name" value="DNA methylase specificity domain"/>
    <property type="match status" value="2"/>
</dbReference>
<dbReference type="InterPro" id="IPR000055">
    <property type="entry name" value="Restrct_endonuc_typeI_TRD"/>
</dbReference>
<evidence type="ECO:0000256" key="3">
    <source>
        <dbReference type="ARBA" id="ARBA00023125"/>
    </source>
</evidence>
<comment type="similarity">
    <text evidence="1">Belongs to the type-I restriction system S methylase family.</text>
</comment>
<dbReference type="GO" id="GO:0003677">
    <property type="term" value="F:DNA binding"/>
    <property type="evidence" value="ECO:0007669"/>
    <property type="project" value="UniProtKB-KW"/>
</dbReference>
<accession>A0A7U9J8D5</accession>
<comment type="subunit">
    <text evidence="4">The methyltransferase is composed of M and S polypeptides.</text>
</comment>
<evidence type="ECO:0000313" key="7">
    <source>
        <dbReference type="EMBL" id="ESU70880.1"/>
    </source>
</evidence>
<evidence type="ECO:0000256" key="4">
    <source>
        <dbReference type="ARBA" id="ARBA00038652"/>
    </source>
</evidence>
<dbReference type="InterPro" id="IPR051212">
    <property type="entry name" value="Type-I_RE_S_subunit"/>
</dbReference>
<gene>
    <name evidence="7" type="ORF">T260_16620</name>
</gene>
<evidence type="ECO:0000256" key="2">
    <source>
        <dbReference type="ARBA" id="ARBA00022747"/>
    </source>
</evidence>
<evidence type="ECO:0000259" key="6">
    <source>
        <dbReference type="Pfam" id="PF01420"/>
    </source>
</evidence>
<sequence>MSKKQKTIEELLEEALVPEEEQPYEVPENWVWSNAGALSETIRGVSYKKNQAEALKDVNNCLILRGGNIQDGTILNQDDNVYVSKELVKEEQKLQKGDVVIVSSTGSSKVIGKAASVSDEFVGESFGAFLTTIRPNKKINSSYFGLFYQTSNYRRLISNLAKGSNINNIKKEHLDNLPFPLPPLNEQKRIAEKVERLFAKIDEAKQLIEEAKETFELRRAAILDKAFRGELTKKWREQQNHLPSPEQLFNVIKEQRLAIVESKKELNEVQSMFENFNFKQYQNERNWLYLKANMFCYNINCGSTPTAHISENGEIPFLKVYNIVNNKIDFEYKPQFIPREVHEGKLKKSILYPNDVIMNIVGPPLKKVAIIPDQYSEWNINQAIVRFRPVESVLPKYIYYCLQYDETLKDIINETRGVVGQSNISVSQCRNLVMPIPSREEQEQIVERLDNLLEKENKALASISIYEKELEKLKQSILSKAFCGELGTNDPTEESAIELLKEVLQEKVK</sequence>
<protein>
    <recommendedName>
        <fullName evidence="6">Type I restriction modification DNA specificity domain-containing protein</fullName>
    </recommendedName>
</protein>
<name>A0A7U9J8D5_GEOTM</name>
<feature type="domain" description="Type I restriction modification DNA specificity" evidence="6">
    <location>
        <begin position="298"/>
        <end position="454"/>
    </location>
</feature>
<feature type="domain" description="Type I restriction modification DNA specificity" evidence="6">
    <location>
        <begin position="27"/>
        <end position="212"/>
    </location>
</feature>
<dbReference type="Proteomes" id="UP000018339">
    <property type="component" value="Unassembled WGS sequence"/>
</dbReference>
<feature type="coiled-coil region" evidence="5">
    <location>
        <begin position="439"/>
        <end position="476"/>
    </location>
</feature>
<evidence type="ECO:0000256" key="1">
    <source>
        <dbReference type="ARBA" id="ARBA00010923"/>
    </source>
</evidence>
<dbReference type="EMBL" id="AYSF01000090">
    <property type="protein sequence ID" value="ESU70880.1"/>
    <property type="molecule type" value="Genomic_DNA"/>
</dbReference>
<reference evidence="7 8" key="1">
    <citation type="journal article" date="2014" name="Genome Announc.">
        <title>Draft Genome Sequence of Geobacillus thermopakistaniensis Strain MAS1.</title>
        <authorList>
            <person name="Siddiqui M.A."/>
            <person name="Rashid N."/>
            <person name="Ayyampalayam S."/>
            <person name="Whitman W.B."/>
        </authorList>
    </citation>
    <scope>NUCLEOTIDE SEQUENCE [LARGE SCALE GENOMIC DNA]</scope>
    <source>
        <strain evidence="7 8">MAS1</strain>
    </source>
</reference>
<keyword evidence="5" id="KW-0175">Coiled coil</keyword>